<accession>A0A8H4ALE2</accession>
<protein>
    <submittedName>
        <fullName evidence="1">Uncharacterized protein</fullName>
    </submittedName>
</protein>
<proteinExistence type="predicted"/>
<dbReference type="Proteomes" id="UP000439903">
    <property type="component" value="Unassembled WGS sequence"/>
</dbReference>
<sequence>MKQEKGDKIMEITDQDKLERLKNDKSKPLLDGEALKDACEIWNKKVDEFRRLTSELKGPIVLKLAERKFHVEDYYWIGLKANKNTASDCHPKLYTPKPCSWNGASKKEIMAFDLDVNSIEDNRSETKNLKSLKENY</sequence>
<comment type="caution">
    <text evidence="1">The sequence shown here is derived from an EMBL/GenBank/DDBJ whole genome shotgun (WGS) entry which is preliminary data.</text>
</comment>
<dbReference type="AlphaFoldDB" id="A0A8H4ALE2"/>
<name>A0A8H4ALE2_GIGMA</name>
<keyword evidence="2" id="KW-1185">Reference proteome</keyword>
<organism evidence="1 2">
    <name type="scientific">Gigaspora margarita</name>
    <dbReference type="NCBI Taxonomy" id="4874"/>
    <lineage>
        <taxon>Eukaryota</taxon>
        <taxon>Fungi</taxon>
        <taxon>Fungi incertae sedis</taxon>
        <taxon>Mucoromycota</taxon>
        <taxon>Glomeromycotina</taxon>
        <taxon>Glomeromycetes</taxon>
        <taxon>Diversisporales</taxon>
        <taxon>Gigasporaceae</taxon>
        <taxon>Gigaspora</taxon>
    </lineage>
</organism>
<evidence type="ECO:0000313" key="2">
    <source>
        <dbReference type="Proteomes" id="UP000439903"/>
    </source>
</evidence>
<evidence type="ECO:0000313" key="1">
    <source>
        <dbReference type="EMBL" id="KAF0508967.1"/>
    </source>
</evidence>
<gene>
    <name evidence="1" type="ORF">F8M41_018653</name>
</gene>
<dbReference type="EMBL" id="WTPW01000460">
    <property type="protein sequence ID" value="KAF0508967.1"/>
    <property type="molecule type" value="Genomic_DNA"/>
</dbReference>
<reference evidence="1 2" key="1">
    <citation type="journal article" date="2019" name="Environ. Microbiol.">
        <title>At the nexus of three kingdoms: the genome of the mycorrhizal fungus Gigaspora margarita provides insights into plant, endobacterial and fungal interactions.</title>
        <authorList>
            <person name="Venice F."/>
            <person name="Ghignone S."/>
            <person name="Salvioli di Fossalunga A."/>
            <person name="Amselem J."/>
            <person name="Novero M."/>
            <person name="Xianan X."/>
            <person name="Sedzielewska Toro K."/>
            <person name="Morin E."/>
            <person name="Lipzen A."/>
            <person name="Grigoriev I.V."/>
            <person name="Henrissat B."/>
            <person name="Martin F.M."/>
            <person name="Bonfante P."/>
        </authorList>
    </citation>
    <scope>NUCLEOTIDE SEQUENCE [LARGE SCALE GENOMIC DNA]</scope>
    <source>
        <strain evidence="1 2">BEG34</strain>
    </source>
</reference>